<organism evidence="2">
    <name type="scientific">Rhizophora mucronata</name>
    <name type="common">Asiatic mangrove</name>
    <dbReference type="NCBI Taxonomy" id="61149"/>
    <lineage>
        <taxon>Eukaryota</taxon>
        <taxon>Viridiplantae</taxon>
        <taxon>Streptophyta</taxon>
        <taxon>Embryophyta</taxon>
        <taxon>Tracheophyta</taxon>
        <taxon>Spermatophyta</taxon>
        <taxon>Magnoliopsida</taxon>
        <taxon>eudicotyledons</taxon>
        <taxon>Gunneridae</taxon>
        <taxon>Pentapetalae</taxon>
        <taxon>rosids</taxon>
        <taxon>fabids</taxon>
        <taxon>Malpighiales</taxon>
        <taxon>Rhizophoraceae</taxon>
        <taxon>Rhizophora</taxon>
    </lineage>
</organism>
<evidence type="ECO:0000256" key="1">
    <source>
        <dbReference type="SAM" id="SignalP"/>
    </source>
</evidence>
<proteinExistence type="predicted"/>
<sequence>MQKSFPFLSKILSLTWFVCIQPFLECNTNFQIYSPCSRIRLINRHSSRILT</sequence>
<protein>
    <submittedName>
        <fullName evidence="2">Uncharacterized protein</fullName>
    </submittedName>
</protein>
<feature type="chain" id="PRO_5015111198" evidence="1">
    <location>
        <begin position="27"/>
        <end position="51"/>
    </location>
</feature>
<name>A0A2P2PAI0_RHIMU</name>
<accession>A0A2P2PAI0</accession>
<evidence type="ECO:0000313" key="2">
    <source>
        <dbReference type="EMBL" id="MBX51722.1"/>
    </source>
</evidence>
<dbReference type="EMBL" id="GGEC01071238">
    <property type="protein sequence ID" value="MBX51722.1"/>
    <property type="molecule type" value="Transcribed_RNA"/>
</dbReference>
<feature type="signal peptide" evidence="1">
    <location>
        <begin position="1"/>
        <end position="26"/>
    </location>
</feature>
<dbReference type="AlphaFoldDB" id="A0A2P2PAI0"/>
<reference evidence="2" key="1">
    <citation type="submission" date="2018-02" db="EMBL/GenBank/DDBJ databases">
        <title>Rhizophora mucronata_Transcriptome.</title>
        <authorList>
            <person name="Meera S.P."/>
            <person name="Sreeshan A."/>
            <person name="Augustine A."/>
        </authorList>
    </citation>
    <scope>NUCLEOTIDE SEQUENCE</scope>
    <source>
        <tissue evidence="2">Leaf</tissue>
    </source>
</reference>
<keyword evidence="1" id="KW-0732">Signal</keyword>